<evidence type="ECO:0000313" key="2">
    <source>
        <dbReference type="Proteomes" id="UP001156694"/>
    </source>
</evidence>
<keyword evidence="2" id="KW-1185">Reference proteome</keyword>
<gene>
    <name evidence="1" type="ORF">GCM10007939_02930</name>
</gene>
<reference evidence="2" key="1">
    <citation type="journal article" date="2019" name="Int. J. Syst. Evol. Microbiol.">
        <title>The Global Catalogue of Microorganisms (GCM) 10K type strain sequencing project: providing services to taxonomists for standard genome sequencing and annotation.</title>
        <authorList>
            <consortium name="The Broad Institute Genomics Platform"/>
            <consortium name="The Broad Institute Genome Sequencing Center for Infectious Disease"/>
            <person name="Wu L."/>
            <person name="Ma J."/>
        </authorList>
    </citation>
    <scope>NUCLEOTIDE SEQUENCE [LARGE SCALE GENOMIC DNA]</scope>
    <source>
        <strain evidence="2">NBRC 110140</strain>
    </source>
</reference>
<organism evidence="1 2">
    <name type="scientific">Amylibacter marinus</name>
    <dbReference type="NCBI Taxonomy" id="1475483"/>
    <lineage>
        <taxon>Bacteria</taxon>
        <taxon>Pseudomonadati</taxon>
        <taxon>Pseudomonadota</taxon>
        <taxon>Alphaproteobacteria</taxon>
        <taxon>Rhodobacterales</taxon>
        <taxon>Paracoccaceae</taxon>
        <taxon>Amylibacter</taxon>
    </lineage>
</organism>
<accession>A0ABQ5VRH1</accession>
<comment type="caution">
    <text evidence="1">The sequence shown here is derived from an EMBL/GenBank/DDBJ whole genome shotgun (WGS) entry which is preliminary data.</text>
</comment>
<dbReference type="EMBL" id="BSNN01000002">
    <property type="protein sequence ID" value="GLQ34010.1"/>
    <property type="molecule type" value="Genomic_DNA"/>
</dbReference>
<dbReference type="Gene3D" id="3.40.50.300">
    <property type="entry name" value="P-loop containing nucleotide triphosphate hydrolases"/>
    <property type="match status" value="1"/>
</dbReference>
<dbReference type="RefSeq" id="WP_284375491.1">
    <property type="nucleotide sequence ID" value="NZ_BSNN01000002.1"/>
</dbReference>
<sequence>MLTRASSTLKPILWQCFNRHQQGALPNIALVGSRRSGSTLLMQMIAQNAGVKYVDQPFSPFVVLDQARRRHPVLANGPMIAPNASQQENLDQYIKDIIEGFHVNEPWKLWSKEFKFRSDRLVFKTTAAQFLLDLLVQNQFQVILYFRHPIAQALSCMRNDWGDKLQYFQSSDRFKQEFLTREQGLLLQEICRSGSDLQKYVLSWCCENLPLWDEQHANTPSIFYEDLVAERAKIVKLLAVECQLAQVDEMYIAAGQASASVKSLSAKGTRSLISQGNAEKLIYGWQQSVTGEASVQVQNILDHFPGCPYRAGDALPRKGD</sequence>
<dbReference type="SUPFAM" id="SSF52540">
    <property type="entry name" value="P-loop containing nucleoside triphosphate hydrolases"/>
    <property type="match status" value="1"/>
</dbReference>
<dbReference type="Proteomes" id="UP001156694">
    <property type="component" value="Unassembled WGS sequence"/>
</dbReference>
<name>A0ABQ5VRH1_9RHOB</name>
<dbReference type="InterPro" id="IPR027417">
    <property type="entry name" value="P-loop_NTPase"/>
</dbReference>
<evidence type="ECO:0008006" key="3">
    <source>
        <dbReference type="Google" id="ProtNLM"/>
    </source>
</evidence>
<proteinExistence type="predicted"/>
<evidence type="ECO:0000313" key="1">
    <source>
        <dbReference type="EMBL" id="GLQ34010.1"/>
    </source>
</evidence>
<protein>
    <recommendedName>
        <fullName evidence="3">Sulfotransferase family protein</fullName>
    </recommendedName>
</protein>